<organism evidence="1">
    <name type="scientific">marine metagenome</name>
    <dbReference type="NCBI Taxonomy" id="408172"/>
    <lineage>
        <taxon>unclassified sequences</taxon>
        <taxon>metagenomes</taxon>
        <taxon>ecological metagenomes</taxon>
    </lineage>
</organism>
<reference evidence="1" key="1">
    <citation type="submission" date="2018-05" db="EMBL/GenBank/DDBJ databases">
        <authorList>
            <person name="Lanie J.A."/>
            <person name="Ng W.-L."/>
            <person name="Kazmierczak K.M."/>
            <person name="Andrzejewski T.M."/>
            <person name="Davidsen T.M."/>
            <person name="Wayne K.J."/>
            <person name="Tettelin H."/>
            <person name="Glass J.I."/>
            <person name="Rusch D."/>
            <person name="Podicherti R."/>
            <person name="Tsui H.-C.T."/>
            <person name="Winkler M.E."/>
        </authorList>
    </citation>
    <scope>NUCLEOTIDE SEQUENCE</scope>
</reference>
<sequence length="107" mass="12432">MVAKRHRGAFDPQHPAPYELSRSRVENYIKCRACFWLEQIHRVKPPDFPSFTINTTTDILLKRDADAVRGKGTLPIWEARGLGHMIPFEHAHLDNWTNSMQYGKDET</sequence>
<dbReference type="AlphaFoldDB" id="A0A382UDM9"/>
<accession>A0A382UDM9</accession>
<name>A0A382UDM9_9ZZZZ</name>
<proteinExistence type="predicted"/>
<dbReference type="EMBL" id="UINC01143128">
    <property type="protein sequence ID" value="SVD31871.1"/>
    <property type="molecule type" value="Genomic_DNA"/>
</dbReference>
<gene>
    <name evidence="1" type="ORF">METZ01_LOCUS384725</name>
</gene>
<feature type="non-terminal residue" evidence="1">
    <location>
        <position position="107"/>
    </location>
</feature>
<evidence type="ECO:0000313" key="1">
    <source>
        <dbReference type="EMBL" id="SVD31871.1"/>
    </source>
</evidence>
<protein>
    <recommendedName>
        <fullName evidence="2">PD-(D/E)XK endonuclease-like domain-containing protein</fullName>
    </recommendedName>
</protein>
<evidence type="ECO:0008006" key="2">
    <source>
        <dbReference type="Google" id="ProtNLM"/>
    </source>
</evidence>